<dbReference type="PRINTS" id="PR00453">
    <property type="entry name" value="VWFADOMAIN"/>
</dbReference>
<reference evidence="2 3" key="1">
    <citation type="submission" date="2022-12" db="EMBL/GenBank/DDBJ databases">
        <title>Chromosome-level genome of Tegillarca granosa.</title>
        <authorList>
            <person name="Kim J."/>
        </authorList>
    </citation>
    <scope>NUCLEOTIDE SEQUENCE [LARGE SCALE GENOMIC DNA]</scope>
    <source>
        <strain evidence="2">Teg-2019</strain>
        <tissue evidence="2">Adductor muscle</tissue>
    </source>
</reference>
<dbReference type="SUPFAM" id="SSF53300">
    <property type="entry name" value="vWA-like"/>
    <property type="match status" value="3"/>
</dbReference>
<sequence length="427" mass="47292">MKEAGVFIVTIGVGPYINDNELRSIASSPEFYLKVDSYEELNEDAIVKQVTNLTCNELPPCPNKKLADYLQAHEGRVRRTSPIFPQSVKQVCEGIPVDLLFIVDQSTSLGEESFRKELNFINSIITNIDSNLLHVSVIKFSDEANIEIRFNQYQSMQDLTRAVSSIYYGGGNTYTNKALYLMLKEGFSDTNGARPGVDKIGIVITDGGSTDPISTKTMALKVQQEGIQMFAIGVGPEFASNERNNQEELNSIASDPDKDFVFTVDDADGLENIHNMISRKVCEDKCKDTYGSRTQVQNALAAIPYSTGDTNMHLAFEKMLNEEFSGARGARNVDKIAVVLTDGNPTDRYKLADQVKEAKARGITIFTVGIGPDVNVNRLNEIASEPSQYYSFSVSSLDTLSQIRRQMGLRICALNGYAIYTCKLIKK</sequence>
<dbReference type="InterPro" id="IPR036465">
    <property type="entry name" value="vWFA_dom_sf"/>
</dbReference>
<dbReference type="PANTHER" id="PTHR24020:SF20">
    <property type="entry name" value="PH DOMAIN-CONTAINING PROTEIN"/>
    <property type="match status" value="1"/>
</dbReference>
<protein>
    <recommendedName>
        <fullName evidence="1">VWFA domain-containing protein</fullName>
    </recommendedName>
</protein>
<dbReference type="CDD" id="cd01472">
    <property type="entry name" value="vWA_collagen"/>
    <property type="match status" value="1"/>
</dbReference>
<evidence type="ECO:0000259" key="1">
    <source>
        <dbReference type="PROSITE" id="PS50234"/>
    </source>
</evidence>
<dbReference type="PROSITE" id="PS50234">
    <property type="entry name" value="VWFA"/>
    <property type="match status" value="3"/>
</dbReference>
<name>A0ABQ9F3X4_TEGGR</name>
<dbReference type="EMBL" id="JARBDR010000440">
    <property type="protein sequence ID" value="KAJ8312084.1"/>
    <property type="molecule type" value="Genomic_DNA"/>
</dbReference>
<dbReference type="Proteomes" id="UP001217089">
    <property type="component" value="Unassembled WGS sequence"/>
</dbReference>
<gene>
    <name evidence="2" type="ORF">KUTeg_009457</name>
</gene>
<feature type="domain" description="VWFA" evidence="1">
    <location>
        <begin position="1"/>
        <end position="50"/>
    </location>
</feature>
<evidence type="ECO:0000313" key="2">
    <source>
        <dbReference type="EMBL" id="KAJ8312084.1"/>
    </source>
</evidence>
<comment type="caution">
    <text evidence="2">The sequence shown here is derived from an EMBL/GenBank/DDBJ whole genome shotgun (WGS) entry which is preliminary data.</text>
</comment>
<dbReference type="Gene3D" id="3.40.50.410">
    <property type="entry name" value="von Willebrand factor, type A domain"/>
    <property type="match status" value="3"/>
</dbReference>
<feature type="domain" description="VWFA" evidence="1">
    <location>
        <begin position="98"/>
        <end position="277"/>
    </location>
</feature>
<evidence type="ECO:0000313" key="3">
    <source>
        <dbReference type="Proteomes" id="UP001217089"/>
    </source>
</evidence>
<dbReference type="SMART" id="SM00327">
    <property type="entry name" value="VWA"/>
    <property type="match status" value="2"/>
</dbReference>
<feature type="domain" description="VWFA" evidence="1">
    <location>
        <begin position="292"/>
        <end position="407"/>
    </location>
</feature>
<proteinExistence type="predicted"/>
<dbReference type="PANTHER" id="PTHR24020">
    <property type="entry name" value="COLLAGEN ALPHA"/>
    <property type="match status" value="1"/>
</dbReference>
<dbReference type="Pfam" id="PF00092">
    <property type="entry name" value="VWA"/>
    <property type="match status" value="2"/>
</dbReference>
<dbReference type="InterPro" id="IPR050525">
    <property type="entry name" value="ECM_Assembly_Org"/>
</dbReference>
<accession>A0ABQ9F3X4</accession>
<organism evidence="2 3">
    <name type="scientific">Tegillarca granosa</name>
    <name type="common">Malaysian cockle</name>
    <name type="synonym">Anadara granosa</name>
    <dbReference type="NCBI Taxonomy" id="220873"/>
    <lineage>
        <taxon>Eukaryota</taxon>
        <taxon>Metazoa</taxon>
        <taxon>Spiralia</taxon>
        <taxon>Lophotrochozoa</taxon>
        <taxon>Mollusca</taxon>
        <taxon>Bivalvia</taxon>
        <taxon>Autobranchia</taxon>
        <taxon>Pteriomorphia</taxon>
        <taxon>Arcoida</taxon>
        <taxon>Arcoidea</taxon>
        <taxon>Arcidae</taxon>
        <taxon>Tegillarca</taxon>
    </lineage>
</organism>
<keyword evidence="3" id="KW-1185">Reference proteome</keyword>
<dbReference type="InterPro" id="IPR002035">
    <property type="entry name" value="VWF_A"/>
</dbReference>